<evidence type="ECO:0000313" key="3">
    <source>
        <dbReference type="Proteomes" id="UP000198717"/>
    </source>
</evidence>
<comment type="caution">
    <text evidence="1">The sequence shown here is derived from an EMBL/GenBank/DDBJ whole genome shotgun (WGS) entry which is preliminary data.</text>
</comment>
<dbReference type="AlphaFoldDB" id="A0A511HPJ9"/>
<protein>
    <submittedName>
        <fullName evidence="1">Uncharacterized protein</fullName>
    </submittedName>
</protein>
<name>A0A511HPJ9_9BACT</name>
<dbReference type="Proteomes" id="UP000198717">
    <property type="component" value="Unassembled WGS sequence"/>
</dbReference>
<keyword evidence="3" id="KW-1185">Reference proteome</keyword>
<sequence>MKKELDAFREARTDLIADMQLVELLKQNPAIRDVGPSDTLWDAAFKRVTASRAKYSAAVAALEIAKPDPA</sequence>
<evidence type="ECO:0000313" key="1">
    <source>
        <dbReference type="EMBL" id="GEL75522.1"/>
    </source>
</evidence>
<evidence type="ECO:0000313" key="2">
    <source>
        <dbReference type="EMBL" id="SDD65597.1"/>
    </source>
</evidence>
<reference evidence="1 4" key="2">
    <citation type="submission" date="2019-07" db="EMBL/GenBank/DDBJ databases">
        <title>Whole genome shotgun sequence of Myxococcus virescens NBRC 100334.</title>
        <authorList>
            <person name="Hosoyama A."/>
            <person name="Uohara A."/>
            <person name="Ohji S."/>
            <person name="Ichikawa N."/>
        </authorList>
    </citation>
    <scope>NUCLEOTIDE SEQUENCE [LARGE SCALE GENOMIC DNA]</scope>
    <source>
        <strain evidence="1 4">NBRC 100334</strain>
    </source>
</reference>
<gene>
    <name evidence="1" type="ORF">MVI01_73060</name>
    <name evidence="2" type="ORF">SAMN04488504_102148</name>
</gene>
<dbReference type="EMBL" id="FNAJ01000002">
    <property type="protein sequence ID" value="SDD65597.1"/>
    <property type="molecule type" value="Genomic_DNA"/>
</dbReference>
<proteinExistence type="predicted"/>
<accession>A0A511HPJ9</accession>
<dbReference type="EMBL" id="BJVY01000078">
    <property type="protein sequence ID" value="GEL75522.1"/>
    <property type="molecule type" value="Genomic_DNA"/>
</dbReference>
<organism evidence="1 4">
    <name type="scientific">Myxococcus virescens</name>
    <dbReference type="NCBI Taxonomy" id="83456"/>
    <lineage>
        <taxon>Bacteria</taxon>
        <taxon>Pseudomonadati</taxon>
        <taxon>Myxococcota</taxon>
        <taxon>Myxococcia</taxon>
        <taxon>Myxococcales</taxon>
        <taxon>Cystobacterineae</taxon>
        <taxon>Myxococcaceae</taxon>
        <taxon>Myxococcus</taxon>
    </lineage>
</organism>
<dbReference type="Proteomes" id="UP000321224">
    <property type="component" value="Unassembled WGS sequence"/>
</dbReference>
<evidence type="ECO:0000313" key="4">
    <source>
        <dbReference type="Proteomes" id="UP000321224"/>
    </source>
</evidence>
<dbReference type="RefSeq" id="WP_090487482.1">
    <property type="nucleotide sequence ID" value="NZ_BJVY01000078.1"/>
</dbReference>
<reference evidence="2 3" key="1">
    <citation type="submission" date="2016-10" db="EMBL/GenBank/DDBJ databases">
        <authorList>
            <person name="Varghese N."/>
            <person name="Submissions S."/>
        </authorList>
    </citation>
    <scope>NUCLEOTIDE SEQUENCE [LARGE SCALE GENOMIC DNA]</scope>
    <source>
        <strain evidence="2 3">DSM 2260</strain>
    </source>
</reference>